<evidence type="ECO:0000313" key="2">
    <source>
        <dbReference type="EMBL" id="KAJ1361234.1"/>
    </source>
</evidence>
<dbReference type="Proteomes" id="UP001196413">
    <property type="component" value="Unassembled WGS sequence"/>
</dbReference>
<dbReference type="AlphaFoldDB" id="A0AAD5R8G7"/>
<comment type="caution">
    <text evidence="3">The sequence shown here is derived from an EMBL/GenBank/DDBJ whole genome shotgun (WGS) entry which is preliminary data.</text>
</comment>
<reference evidence="3" key="1">
    <citation type="submission" date="2021-06" db="EMBL/GenBank/DDBJ databases">
        <title>Parelaphostrongylus tenuis whole genome reference sequence.</title>
        <authorList>
            <person name="Garwood T.J."/>
            <person name="Larsen P.A."/>
            <person name="Fountain-Jones N.M."/>
            <person name="Garbe J.R."/>
            <person name="Macchietto M.G."/>
            <person name="Kania S.A."/>
            <person name="Gerhold R.W."/>
            <person name="Richards J.E."/>
            <person name="Wolf T.M."/>
        </authorList>
    </citation>
    <scope>NUCLEOTIDE SEQUENCE</scope>
    <source>
        <strain evidence="3">MNPRO001-30</strain>
        <tissue evidence="3">Meninges</tissue>
    </source>
</reference>
<evidence type="ECO:0000256" key="1">
    <source>
        <dbReference type="SAM" id="MobiDB-lite"/>
    </source>
</evidence>
<evidence type="ECO:0000313" key="3">
    <source>
        <dbReference type="EMBL" id="KAJ1371431.1"/>
    </source>
</evidence>
<feature type="compositionally biased region" description="Acidic residues" evidence="1">
    <location>
        <begin position="13"/>
        <end position="23"/>
    </location>
</feature>
<accession>A0AAD5R8G7</accession>
<dbReference type="EMBL" id="JAHQIW010004137">
    <property type="protein sequence ID" value="KAJ1361234.1"/>
    <property type="molecule type" value="Genomic_DNA"/>
</dbReference>
<feature type="region of interest" description="Disordered" evidence="1">
    <location>
        <begin position="13"/>
        <end position="45"/>
    </location>
</feature>
<organism evidence="3 4">
    <name type="scientific">Parelaphostrongylus tenuis</name>
    <name type="common">Meningeal worm</name>
    <dbReference type="NCBI Taxonomy" id="148309"/>
    <lineage>
        <taxon>Eukaryota</taxon>
        <taxon>Metazoa</taxon>
        <taxon>Ecdysozoa</taxon>
        <taxon>Nematoda</taxon>
        <taxon>Chromadorea</taxon>
        <taxon>Rhabditida</taxon>
        <taxon>Rhabditina</taxon>
        <taxon>Rhabditomorpha</taxon>
        <taxon>Strongyloidea</taxon>
        <taxon>Metastrongylidae</taxon>
        <taxon>Parelaphostrongylus</taxon>
    </lineage>
</organism>
<proteinExistence type="predicted"/>
<keyword evidence="4" id="KW-1185">Reference proteome</keyword>
<protein>
    <submittedName>
        <fullName evidence="3">Uncharacterized protein</fullName>
    </submittedName>
</protein>
<sequence length="82" mass="9022">MFLQLYIDDEVLSGESDDNEDMEPAAKANSSQDGELDDEAPATSSNTRAVVMIRSVVTLSAESFEGYRIGVQNNAFRVYRSP</sequence>
<dbReference type="EMBL" id="JAHQIW010006982">
    <property type="protein sequence ID" value="KAJ1371431.1"/>
    <property type="molecule type" value="Genomic_DNA"/>
</dbReference>
<name>A0AAD5R8G7_PARTN</name>
<gene>
    <name evidence="2" type="ORF">KIN20_020434</name>
    <name evidence="3" type="ORF">KIN20_033385</name>
</gene>
<evidence type="ECO:0000313" key="4">
    <source>
        <dbReference type="Proteomes" id="UP001196413"/>
    </source>
</evidence>